<proteinExistence type="predicted"/>
<accession>A0A0F9KCC8</accession>
<protein>
    <submittedName>
        <fullName evidence="1">Uncharacterized protein</fullName>
    </submittedName>
</protein>
<name>A0A0F9KCC8_9ZZZZ</name>
<comment type="caution">
    <text evidence="1">The sequence shown here is derived from an EMBL/GenBank/DDBJ whole genome shotgun (WGS) entry which is preliminary data.</text>
</comment>
<reference evidence="1" key="1">
    <citation type="journal article" date="2015" name="Nature">
        <title>Complex archaea that bridge the gap between prokaryotes and eukaryotes.</title>
        <authorList>
            <person name="Spang A."/>
            <person name="Saw J.H."/>
            <person name="Jorgensen S.L."/>
            <person name="Zaremba-Niedzwiedzka K."/>
            <person name="Martijn J."/>
            <person name="Lind A.E."/>
            <person name="van Eijk R."/>
            <person name="Schleper C."/>
            <person name="Guy L."/>
            <person name="Ettema T.J."/>
        </authorList>
    </citation>
    <scope>NUCLEOTIDE SEQUENCE</scope>
</reference>
<dbReference type="AlphaFoldDB" id="A0A0F9KCC8"/>
<sequence length="70" mass="8238">MAKVLDVKIDPDIELDETKIKGMPYDLKQHLLITMTIAMDRYDCDWRALTWRVKYNTEGLPVISVKKKEL</sequence>
<organism evidence="1">
    <name type="scientific">marine sediment metagenome</name>
    <dbReference type="NCBI Taxonomy" id="412755"/>
    <lineage>
        <taxon>unclassified sequences</taxon>
        <taxon>metagenomes</taxon>
        <taxon>ecological metagenomes</taxon>
    </lineage>
</organism>
<gene>
    <name evidence="1" type="ORF">LCGC14_1345950</name>
</gene>
<dbReference type="EMBL" id="LAZR01008279">
    <property type="protein sequence ID" value="KKM79834.1"/>
    <property type="molecule type" value="Genomic_DNA"/>
</dbReference>
<evidence type="ECO:0000313" key="1">
    <source>
        <dbReference type="EMBL" id="KKM79834.1"/>
    </source>
</evidence>